<dbReference type="EMBL" id="WTYG01000002">
    <property type="protein sequence ID" value="MXP36016.1"/>
    <property type="molecule type" value="Genomic_DNA"/>
</dbReference>
<proteinExistence type="predicted"/>
<feature type="domain" description="S1 motif" evidence="1">
    <location>
        <begin position="826"/>
        <end position="896"/>
    </location>
</feature>
<dbReference type="Gene3D" id="3.40.50.300">
    <property type="entry name" value="P-loop containing nucleotide triphosphate hydrolases"/>
    <property type="match status" value="1"/>
</dbReference>
<reference evidence="3 4" key="1">
    <citation type="submission" date="2019-12" db="EMBL/GenBank/DDBJ databases">
        <title>Genomic-based taxomic classification of the family Erythrobacteraceae.</title>
        <authorList>
            <person name="Xu L."/>
        </authorList>
    </citation>
    <scope>NUCLEOTIDE SEQUENCE [LARGE SCALE GENOMIC DNA]</scope>
    <source>
        <strain evidence="3 4">CGMCC 1.8703</strain>
    </source>
</reference>
<dbReference type="Pfam" id="PF13401">
    <property type="entry name" value="AAA_22"/>
    <property type="match status" value="1"/>
</dbReference>
<name>A0A6I4UCC4_9SPHN</name>
<sequence length="971" mass="110088">MASERKRQMNVDEGYDAAKAILEEAQSRLPEITTEEDAKIQVINRILTHALGWEHKDISAERKHDNGFSDYVLHIESNPTFLIEAKRAGVLNLKTKSITRGQFKISGPVIRPAIEGVKQAAAYSLPEGIPLCLVTDGVTWIVFLPWTGSGKYTDKEAIVFPTSSAVLNSFTEFYELLSKEHIQRKTYKVIFDSVHENRLTLDRMLVPAIDQSDNYIVQKSALAFDLETVFSKFFSNLTGQNDPDMLAECFVETRESRIADFSLEKLTKNVLGNVAAGHQSIDEDLKDLVADAVSSDGGQTVFIVGPSGAGKSTFLDRFFSRTLDADIRSQCLVIKIDIQDATGDLDTLLPWLTEKAIASIETQLYDGGSPSWEELFGLYHLEYVRKSKGADARLYQRDKEAFKDKFSAYMDEQVEQDREGFLRRLLKDIVGNRKRLPVFIIDNTDEFSIEIKAKVFQYVQALQRLARNCLIFFPSTDRSAWAFAKTDIFNIYSSRSFFLPTPPPREVFRKRVDFLKFRTDQSKSEAEAAKYIAQHGITVKIQNISAFASVVEAVFVEQDYASKQVGELANYNMRKSLDLAKRVITSSVLNLEDLVRSYITSTMAAPSIQHFSNALIKGDYSFYKEEDEPAIFPVFQVDKNIRQSPLTNLRLLQHLSDASQSAHSSDDRYVRAEAILSFFDAMSITELATQRSLEGLLEAGLIEPYDLSRRGYSDDRRFAITFRGLSHLRMAKFNPVFFEQMALTTPLADSEISEQIRSAFHQKGRVGARLEKVRELFAQYLADEDSRHCFVPERPEFSQQADLAKEIHDRWVSAAPTEEMWAPVDVVGERLTGKIEKFDKFKGFGFVEFPSLKESAFLHIRHVEASGIDPIPDPLPGDVIECEVTRNDKGLAVSKVVSFKPANEMRVSGRIVKLIPNKRFGFAHIPSLKKDAFFHFDWFSEELQLRLHEGMELDAMVVSDDEGQLQIRRTL</sequence>
<dbReference type="RefSeq" id="WP_160766954.1">
    <property type="nucleotide sequence ID" value="NZ_JAUSWK010000001.1"/>
</dbReference>
<keyword evidence="5" id="KW-1185">Reference proteome</keyword>
<comment type="caution">
    <text evidence="3">The sequence shown here is derived from an EMBL/GenBank/DDBJ whole genome shotgun (WGS) entry which is preliminary data.</text>
</comment>
<dbReference type="EMBL" id="JAUSWK010000001">
    <property type="protein sequence ID" value="MDQ0564969.1"/>
    <property type="molecule type" value="Genomic_DNA"/>
</dbReference>
<dbReference type="AlphaFoldDB" id="A0A6I4UCC4"/>
<evidence type="ECO:0000313" key="5">
    <source>
        <dbReference type="Proteomes" id="UP001238601"/>
    </source>
</evidence>
<evidence type="ECO:0000259" key="1">
    <source>
        <dbReference type="SMART" id="SM00316"/>
    </source>
</evidence>
<dbReference type="InterPro" id="IPR003029">
    <property type="entry name" value="S1_domain"/>
</dbReference>
<accession>A0A6I4UCC4</accession>
<dbReference type="SUPFAM" id="SSF50249">
    <property type="entry name" value="Nucleic acid-binding proteins"/>
    <property type="match status" value="1"/>
</dbReference>
<dbReference type="InterPro" id="IPR027417">
    <property type="entry name" value="P-loop_NTPase"/>
</dbReference>
<evidence type="ECO:0000313" key="3">
    <source>
        <dbReference type="EMBL" id="MXP36016.1"/>
    </source>
</evidence>
<dbReference type="InterPro" id="IPR012340">
    <property type="entry name" value="NA-bd_OB-fold"/>
</dbReference>
<evidence type="ECO:0000313" key="2">
    <source>
        <dbReference type="EMBL" id="MDQ0564969.1"/>
    </source>
</evidence>
<dbReference type="GO" id="GO:0003676">
    <property type="term" value="F:nucleic acid binding"/>
    <property type="evidence" value="ECO:0007669"/>
    <property type="project" value="InterPro"/>
</dbReference>
<organism evidence="3 4">
    <name type="scientific">Qipengyuania citrea</name>
    <dbReference type="NCBI Taxonomy" id="225971"/>
    <lineage>
        <taxon>Bacteria</taxon>
        <taxon>Pseudomonadati</taxon>
        <taxon>Pseudomonadota</taxon>
        <taxon>Alphaproteobacteria</taxon>
        <taxon>Sphingomonadales</taxon>
        <taxon>Erythrobacteraceae</taxon>
        <taxon>Qipengyuania</taxon>
    </lineage>
</organism>
<dbReference type="SMART" id="SM00316">
    <property type="entry name" value="S1"/>
    <property type="match status" value="1"/>
</dbReference>
<protein>
    <submittedName>
        <fullName evidence="2 3">ATPase</fullName>
    </submittedName>
</protein>
<dbReference type="GeneID" id="93685321"/>
<dbReference type="SUPFAM" id="SSF52540">
    <property type="entry name" value="P-loop containing nucleoside triphosphate hydrolases"/>
    <property type="match status" value="1"/>
</dbReference>
<dbReference type="Gene3D" id="2.40.50.140">
    <property type="entry name" value="Nucleic acid-binding proteins"/>
    <property type="match status" value="1"/>
</dbReference>
<dbReference type="Proteomes" id="UP000439914">
    <property type="component" value="Unassembled WGS sequence"/>
</dbReference>
<dbReference type="GO" id="GO:0016887">
    <property type="term" value="F:ATP hydrolysis activity"/>
    <property type="evidence" value="ECO:0007669"/>
    <property type="project" value="InterPro"/>
</dbReference>
<gene>
    <name evidence="3" type="ORF">GRI55_09545</name>
    <name evidence="2" type="ORF">QOZ97_000479</name>
</gene>
<evidence type="ECO:0000313" key="4">
    <source>
        <dbReference type="Proteomes" id="UP000439914"/>
    </source>
</evidence>
<reference evidence="2 5" key="2">
    <citation type="submission" date="2023-07" db="EMBL/GenBank/DDBJ databases">
        <title>Genomic Encyclopedia of Type Strains, Phase IV (KMG-IV): sequencing the most valuable type-strain genomes for metagenomic binning, comparative biology and taxonomic classification.</title>
        <authorList>
            <person name="Goeker M."/>
        </authorList>
    </citation>
    <scope>NUCLEOTIDE SEQUENCE [LARGE SCALE GENOMIC DNA]</scope>
    <source>
        <strain evidence="2 5">DSM 14432</strain>
    </source>
</reference>
<dbReference type="Proteomes" id="UP001238601">
    <property type="component" value="Unassembled WGS sequence"/>
</dbReference>
<dbReference type="InterPro" id="IPR049945">
    <property type="entry name" value="AAA_22"/>
</dbReference>